<sequence length="166" mass="18999">MVKKESKTFKEYAQRFAHIQPLLSKKEMVTKFIDTLQPSFYEKMVGNVSLNFSDLVIIEERIEAGVRSEKIAHMGTKTTMAKKIISNTDKRKGEANAIASSSTKHDEGDRQNTSNYQPHFPSNSQMIIPPPYNHPHLYPPTYQTPHRPHINLHQATSHPHSRPLLL</sequence>
<gene>
    <name evidence="2" type="ORF">CR513_02435</name>
</gene>
<dbReference type="EMBL" id="QJKJ01000417">
    <property type="protein sequence ID" value="RDY12731.1"/>
    <property type="molecule type" value="Genomic_DNA"/>
</dbReference>
<evidence type="ECO:0000313" key="3">
    <source>
        <dbReference type="Proteomes" id="UP000257109"/>
    </source>
</evidence>
<organism evidence="2 3">
    <name type="scientific">Mucuna pruriens</name>
    <name type="common">Velvet bean</name>
    <name type="synonym">Dolichos pruriens</name>
    <dbReference type="NCBI Taxonomy" id="157652"/>
    <lineage>
        <taxon>Eukaryota</taxon>
        <taxon>Viridiplantae</taxon>
        <taxon>Streptophyta</taxon>
        <taxon>Embryophyta</taxon>
        <taxon>Tracheophyta</taxon>
        <taxon>Spermatophyta</taxon>
        <taxon>Magnoliopsida</taxon>
        <taxon>eudicotyledons</taxon>
        <taxon>Gunneridae</taxon>
        <taxon>Pentapetalae</taxon>
        <taxon>rosids</taxon>
        <taxon>fabids</taxon>
        <taxon>Fabales</taxon>
        <taxon>Fabaceae</taxon>
        <taxon>Papilionoideae</taxon>
        <taxon>50 kb inversion clade</taxon>
        <taxon>NPAAA clade</taxon>
        <taxon>indigoferoid/millettioid clade</taxon>
        <taxon>Phaseoleae</taxon>
        <taxon>Mucuna</taxon>
    </lineage>
</organism>
<evidence type="ECO:0008006" key="4">
    <source>
        <dbReference type="Google" id="ProtNLM"/>
    </source>
</evidence>
<name>A0A371ICF7_MUCPR</name>
<protein>
    <recommendedName>
        <fullName evidence="4">Retrotransposon gag domain-containing protein</fullName>
    </recommendedName>
</protein>
<feature type="non-terminal residue" evidence="2">
    <location>
        <position position="1"/>
    </location>
</feature>
<dbReference type="AlphaFoldDB" id="A0A371ICF7"/>
<dbReference type="PANTHER" id="PTHR32108">
    <property type="entry name" value="DNA-DIRECTED RNA POLYMERASE SUBUNIT ALPHA"/>
    <property type="match status" value="1"/>
</dbReference>
<dbReference type="Proteomes" id="UP000257109">
    <property type="component" value="Unassembled WGS sequence"/>
</dbReference>
<evidence type="ECO:0000256" key="1">
    <source>
        <dbReference type="SAM" id="MobiDB-lite"/>
    </source>
</evidence>
<accession>A0A371ICF7</accession>
<feature type="compositionally biased region" description="Polar residues" evidence="1">
    <location>
        <begin position="111"/>
        <end position="126"/>
    </location>
</feature>
<proteinExistence type="predicted"/>
<comment type="caution">
    <text evidence="2">The sequence shown here is derived from an EMBL/GenBank/DDBJ whole genome shotgun (WGS) entry which is preliminary data.</text>
</comment>
<reference evidence="2" key="1">
    <citation type="submission" date="2018-05" db="EMBL/GenBank/DDBJ databases">
        <title>Draft genome of Mucuna pruriens seed.</title>
        <authorList>
            <person name="Nnadi N.E."/>
            <person name="Vos R."/>
            <person name="Hasami M.H."/>
            <person name="Devisetty U.K."/>
            <person name="Aguiy J.C."/>
        </authorList>
    </citation>
    <scope>NUCLEOTIDE SEQUENCE [LARGE SCALE GENOMIC DNA]</scope>
    <source>
        <strain evidence="2">JCA_2017</strain>
    </source>
</reference>
<keyword evidence="3" id="KW-1185">Reference proteome</keyword>
<dbReference type="PANTHER" id="PTHR32108:SF9">
    <property type="entry name" value="REVERSE TRANSCRIPTASE RNASE H-LIKE DOMAIN-CONTAINING PROTEIN"/>
    <property type="match status" value="1"/>
</dbReference>
<evidence type="ECO:0000313" key="2">
    <source>
        <dbReference type="EMBL" id="RDY12731.1"/>
    </source>
</evidence>
<dbReference type="OrthoDB" id="1750196at2759"/>
<feature type="region of interest" description="Disordered" evidence="1">
    <location>
        <begin position="84"/>
        <end position="166"/>
    </location>
</feature>